<reference evidence="1 2" key="1">
    <citation type="submission" date="2019-12" db="EMBL/GenBank/DDBJ databases">
        <title>Genome sequence of Streptomyces bambusae.</title>
        <authorList>
            <person name="Bansal K."/>
            <person name="Choksket S."/>
            <person name="Korpole S."/>
            <person name="Patil P.B."/>
        </authorList>
    </citation>
    <scope>NUCLEOTIDE SEQUENCE [LARGE SCALE GENOMIC DNA]</scope>
    <source>
        <strain evidence="1 2">SK60</strain>
    </source>
</reference>
<keyword evidence="2" id="KW-1185">Reference proteome</keyword>
<gene>
    <name evidence="1" type="ORF">GPJ59_27025</name>
</gene>
<protein>
    <recommendedName>
        <fullName evidence="3">Ribbon-helix-helix protein, CopG family</fullName>
    </recommendedName>
</protein>
<organism evidence="1 2">
    <name type="scientific">Streptomyces bambusae</name>
    <dbReference type="NCBI Taxonomy" id="1550616"/>
    <lineage>
        <taxon>Bacteria</taxon>
        <taxon>Bacillati</taxon>
        <taxon>Actinomycetota</taxon>
        <taxon>Actinomycetes</taxon>
        <taxon>Kitasatosporales</taxon>
        <taxon>Streptomycetaceae</taxon>
        <taxon>Streptomyces</taxon>
    </lineage>
</organism>
<proteinExistence type="predicted"/>
<evidence type="ECO:0000313" key="1">
    <source>
        <dbReference type="EMBL" id="MBW5485427.1"/>
    </source>
</evidence>
<name>A0ABS6ZCF6_9ACTN</name>
<accession>A0ABS6ZCF6</accession>
<evidence type="ECO:0000313" key="2">
    <source>
        <dbReference type="Proteomes" id="UP000812013"/>
    </source>
</evidence>
<dbReference type="RefSeq" id="WP_219670326.1">
    <property type="nucleotide sequence ID" value="NZ_WTFF01000252.1"/>
</dbReference>
<dbReference type="Proteomes" id="UP000812013">
    <property type="component" value="Unassembled WGS sequence"/>
</dbReference>
<dbReference type="EMBL" id="WTFF01000252">
    <property type="protein sequence ID" value="MBW5485427.1"/>
    <property type="molecule type" value="Genomic_DNA"/>
</dbReference>
<sequence>MNELIVRLSDAERAELADLADATDRTPEELALDAVRAHLRAARGQVGEQAGRLAQRHAGLLKRLGE</sequence>
<evidence type="ECO:0008006" key="3">
    <source>
        <dbReference type="Google" id="ProtNLM"/>
    </source>
</evidence>
<comment type="caution">
    <text evidence="1">The sequence shown here is derived from an EMBL/GenBank/DDBJ whole genome shotgun (WGS) entry which is preliminary data.</text>
</comment>